<dbReference type="AlphaFoldDB" id="A0AAJ5HWG4"/>
<dbReference type="KEGG" id="fia:NA23_06550"/>
<dbReference type="SUPFAM" id="SSF103481">
    <property type="entry name" value="Multidrug resistance efflux transporter EmrE"/>
    <property type="match status" value="2"/>
</dbReference>
<feature type="transmembrane region" description="Helical" evidence="6">
    <location>
        <begin position="210"/>
        <end position="229"/>
    </location>
</feature>
<evidence type="ECO:0000256" key="2">
    <source>
        <dbReference type="ARBA" id="ARBA00022475"/>
    </source>
</evidence>
<evidence type="ECO:0000256" key="5">
    <source>
        <dbReference type="ARBA" id="ARBA00023136"/>
    </source>
</evidence>
<feature type="transmembrane region" description="Helical" evidence="6">
    <location>
        <begin position="73"/>
        <end position="92"/>
    </location>
</feature>
<evidence type="ECO:0000313" key="9">
    <source>
        <dbReference type="Proteomes" id="UP000093740"/>
    </source>
</evidence>
<dbReference type="Pfam" id="PF00892">
    <property type="entry name" value="EamA"/>
    <property type="match status" value="2"/>
</dbReference>
<sequence length="299" mass="33548">MRNRVVKEYTLKDKFIAVFWLLTLTFLWGLTFPIQKLVLNKEVSPFLYNAIRFWIATFLSALLFRKSDWKRGSILGLVMAIAYATQTWGLTITTSTKSGFITSLYIVIVPFFSYLVEHEKVRKLQVVGFTGALIGMYMLSGGISGYNFGDFLTTICGVMYALHVVLITKYSKQVSEYALLTPQFFTVALLNTIFNLFYQSGSDKWSFSLNALFVATFTAVTATIVAIIIQAKYQKVVGSNISALIFVGEPLFAMILSVLILKEHLTALQLIGGLLMVVSIILGVLNLSEREPEMMERQG</sequence>
<dbReference type="PANTHER" id="PTHR42920:SF5">
    <property type="entry name" value="EAMA DOMAIN-CONTAINING PROTEIN"/>
    <property type="match status" value="1"/>
</dbReference>
<protein>
    <submittedName>
        <fullName evidence="8">DMT family transporter</fullName>
    </submittedName>
</protein>
<organism evidence="8 9">
    <name type="scientific">Fervidobacterium islandicum</name>
    <dbReference type="NCBI Taxonomy" id="2423"/>
    <lineage>
        <taxon>Bacteria</taxon>
        <taxon>Thermotogati</taxon>
        <taxon>Thermotogota</taxon>
        <taxon>Thermotogae</taxon>
        <taxon>Thermotogales</taxon>
        <taxon>Fervidobacteriaceae</taxon>
        <taxon>Fervidobacterium</taxon>
    </lineage>
</organism>
<dbReference type="InterPro" id="IPR051258">
    <property type="entry name" value="Diverse_Substrate_Transporter"/>
</dbReference>
<feature type="transmembrane region" description="Helical" evidence="6">
    <location>
        <begin position="177"/>
        <end position="198"/>
    </location>
</feature>
<proteinExistence type="predicted"/>
<feature type="transmembrane region" description="Helical" evidence="6">
    <location>
        <begin position="241"/>
        <end position="261"/>
    </location>
</feature>
<feature type="transmembrane region" description="Helical" evidence="6">
    <location>
        <begin position="98"/>
        <end position="117"/>
    </location>
</feature>
<dbReference type="GO" id="GO:0005886">
    <property type="term" value="C:plasma membrane"/>
    <property type="evidence" value="ECO:0007669"/>
    <property type="project" value="UniProtKB-SubCell"/>
</dbReference>
<dbReference type="EMBL" id="CP014334">
    <property type="protein sequence ID" value="UOE96730.1"/>
    <property type="molecule type" value="Genomic_DNA"/>
</dbReference>
<evidence type="ECO:0000313" key="8">
    <source>
        <dbReference type="EMBL" id="UOE96730.1"/>
    </source>
</evidence>
<name>A0AAJ5HWG4_FERIS</name>
<evidence type="ECO:0000256" key="6">
    <source>
        <dbReference type="SAM" id="Phobius"/>
    </source>
</evidence>
<feature type="transmembrane region" description="Helical" evidence="6">
    <location>
        <begin position="46"/>
        <end position="64"/>
    </location>
</feature>
<feature type="domain" description="EamA" evidence="7">
    <location>
        <begin position="148"/>
        <end position="282"/>
    </location>
</feature>
<dbReference type="InterPro" id="IPR037185">
    <property type="entry name" value="EmrE-like"/>
</dbReference>
<evidence type="ECO:0000259" key="7">
    <source>
        <dbReference type="Pfam" id="PF00892"/>
    </source>
</evidence>
<dbReference type="Proteomes" id="UP000093740">
    <property type="component" value="Chromosome"/>
</dbReference>
<reference evidence="8 9" key="1">
    <citation type="journal article" date="2015" name="Stand. Genomic Sci.">
        <title>Genome sequence of a native-feather degrading extremely thermophilic Eubacterium, Fervidobacterium islandicum AW-1.</title>
        <authorList>
            <person name="Lee Y.J."/>
            <person name="Jeong H."/>
            <person name="Park G.S."/>
            <person name="Kwak Y."/>
            <person name="Lee S.J."/>
            <person name="Lee S.J."/>
            <person name="Park M.K."/>
            <person name="Kim J.Y."/>
            <person name="Kang H.K."/>
            <person name="Shin J.H."/>
            <person name="Lee D.W."/>
        </authorList>
    </citation>
    <scope>NUCLEOTIDE SEQUENCE [LARGE SCALE GENOMIC DNA]</scope>
    <source>
        <strain evidence="8 9">AW-1</strain>
    </source>
</reference>
<gene>
    <name evidence="8" type="ORF">NA23_06550</name>
</gene>
<feature type="transmembrane region" description="Helical" evidence="6">
    <location>
        <begin position="124"/>
        <end position="145"/>
    </location>
</feature>
<keyword evidence="4 6" id="KW-1133">Transmembrane helix</keyword>
<keyword evidence="5 6" id="KW-0472">Membrane</keyword>
<keyword evidence="3 6" id="KW-0812">Transmembrane</keyword>
<keyword evidence="9" id="KW-1185">Reference proteome</keyword>
<feature type="transmembrane region" description="Helical" evidence="6">
    <location>
        <begin position="15"/>
        <end position="34"/>
    </location>
</feature>
<dbReference type="RefSeq" id="WP_052107190.1">
    <property type="nucleotide sequence ID" value="NZ_CP014334.2"/>
</dbReference>
<evidence type="ECO:0000256" key="3">
    <source>
        <dbReference type="ARBA" id="ARBA00022692"/>
    </source>
</evidence>
<evidence type="ECO:0000256" key="4">
    <source>
        <dbReference type="ARBA" id="ARBA00022989"/>
    </source>
</evidence>
<comment type="subcellular location">
    <subcellularLocation>
        <location evidence="1">Cell membrane</location>
        <topology evidence="1">Multi-pass membrane protein</topology>
    </subcellularLocation>
</comment>
<feature type="domain" description="EamA" evidence="7">
    <location>
        <begin position="16"/>
        <end position="140"/>
    </location>
</feature>
<evidence type="ECO:0000256" key="1">
    <source>
        <dbReference type="ARBA" id="ARBA00004651"/>
    </source>
</evidence>
<feature type="transmembrane region" description="Helical" evidence="6">
    <location>
        <begin position="267"/>
        <end position="287"/>
    </location>
</feature>
<dbReference type="PANTHER" id="PTHR42920">
    <property type="entry name" value="OS03G0707200 PROTEIN-RELATED"/>
    <property type="match status" value="1"/>
</dbReference>
<feature type="transmembrane region" description="Helical" evidence="6">
    <location>
        <begin position="151"/>
        <end position="170"/>
    </location>
</feature>
<accession>A0AAJ5HWG4</accession>
<dbReference type="InterPro" id="IPR000620">
    <property type="entry name" value="EamA_dom"/>
</dbReference>
<keyword evidence="2" id="KW-1003">Cell membrane</keyword>